<comment type="caution">
    <text evidence="1">The sequence shown here is derived from an EMBL/GenBank/DDBJ whole genome shotgun (WGS) entry which is preliminary data.</text>
</comment>
<name>A0A3M7SP04_BRAPC</name>
<proteinExistence type="predicted"/>
<evidence type="ECO:0000313" key="1">
    <source>
        <dbReference type="EMBL" id="RNA37543.1"/>
    </source>
</evidence>
<reference evidence="1 2" key="1">
    <citation type="journal article" date="2018" name="Sci. Rep.">
        <title>Genomic signatures of local adaptation to the degree of environmental predictability in rotifers.</title>
        <authorList>
            <person name="Franch-Gras L."/>
            <person name="Hahn C."/>
            <person name="Garcia-Roger E.M."/>
            <person name="Carmona M.J."/>
            <person name="Serra M."/>
            <person name="Gomez A."/>
        </authorList>
    </citation>
    <scope>NUCLEOTIDE SEQUENCE [LARGE SCALE GENOMIC DNA]</scope>
    <source>
        <strain evidence="1">HYR1</strain>
    </source>
</reference>
<dbReference type="EMBL" id="REGN01001032">
    <property type="protein sequence ID" value="RNA37543.1"/>
    <property type="molecule type" value="Genomic_DNA"/>
</dbReference>
<gene>
    <name evidence="1" type="ORF">BpHYR1_012938</name>
</gene>
<protein>
    <submittedName>
        <fullName evidence="1">Uncharacterized protein</fullName>
    </submittedName>
</protein>
<evidence type="ECO:0000313" key="2">
    <source>
        <dbReference type="Proteomes" id="UP000276133"/>
    </source>
</evidence>
<keyword evidence="2" id="KW-1185">Reference proteome</keyword>
<dbReference type="AlphaFoldDB" id="A0A3M7SP04"/>
<dbReference type="Proteomes" id="UP000276133">
    <property type="component" value="Unassembled WGS sequence"/>
</dbReference>
<organism evidence="1 2">
    <name type="scientific">Brachionus plicatilis</name>
    <name type="common">Marine rotifer</name>
    <name type="synonym">Brachionus muelleri</name>
    <dbReference type="NCBI Taxonomy" id="10195"/>
    <lineage>
        <taxon>Eukaryota</taxon>
        <taxon>Metazoa</taxon>
        <taxon>Spiralia</taxon>
        <taxon>Gnathifera</taxon>
        <taxon>Rotifera</taxon>
        <taxon>Eurotatoria</taxon>
        <taxon>Monogononta</taxon>
        <taxon>Pseudotrocha</taxon>
        <taxon>Ploima</taxon>
        <taxon>Brachionidae</taxon>
        <taxon>Brachionus</taxon>
    </lineage>
</organism>
<accession>A0A3M7SP04</accession>
<sequence length="88" mass="10307">MYHINGQLTDDEIIDLVTKKSNNANQTVEVEVPETEIEEDHKKIISRQLLADDNQNRDLLKKLQEIETSIMKNVEVNKQKISNYFVKH</sequence>